<name>A0A067E434_CITSI</name>
<dbReference type="PROSITE" id="PS51806">
    <property type="entry name" value="DOG1"/>
    <property type="match status" value="1"/>
</dbReference>
<dbReference type="InterPro" id="IPR053293">
    <property type="entry name" value="OCM_Kinase"/>
</dbReference>
<dbReference type="Proteomes" id="UP000027120">
    <property type="component" value="Unassembled WGS sequence"/>
</dbReference>
<evidence type="ECO:0000256" key="1">
    <source>
        <dbReference type="SAM" id="MobiDB-lite"/>
    </source>
</evidence>
<organism evidence="3 4">
    <name type="scientific">Citrus sinensis</name>
    <name type="common">Sweet orange</name>
    <name type="synonym">Citrus aurantium var. sinensis</name>
    <dbReference type="NCBI Taxonomy" id="2711"/>
    <lineage>
        <taxon>Eukaryota</taxon>
        <taxon>Viridiplantae</taxon>
        <taxon>Streptophyta</taxon>
        <taxon>Embryophyta</taxon>
        <taxon>Tracheophyta</taxon>
        <taxon>Spermatophyta</taxon>
        <taxon>Magnoliopsida</taxon>
        <taxon>eudicotyledons</taxon>
        <taxon>Gunneridae</taxon>
        <taxon>Pentapetalae</taxon>
        <taxon>rosids</taxon>
        <taxon>malvids</taxon>
        <taxon>Sapindales</taxon>
        <taxon>Rutaceae</taxon>
        <taxon>Aurantioideae</taxon>
        <taxon>Citrus</taxon>
    </lineage>
</organism>
<sequence>MNVMGEESSERRKAMKGLLFLAKKKGNFLSSDLEGQEKDERRVRTGTQREDAGEIDNIVERVENIVERVQCTTIHKSESSKRGEDISREKYSHWRQEQKTRAVSLEKQLNSRWELEELIKEQLNRFNTHYNHSSIPTYLKDVASFLMPRWTPPHELAALYWIGDWRPSAILDLARGLVRSPSSISSSSKSESSDAERLLSQVMHEIRIEEAIIDEEMAEIQATCVLHLPFASLNKKRLYGSALGFIQKEFKKIERVIIKAQQLRLKALELVVKKVLSPTDAAKFFVAFERIQNAIHQVSEQQKLGKVLDTVPTKAFKTS</sequence>
<dbReference type="eggNOG" id="ENOG502QUAX">
    <property type="taxonomic scope" value="Eukaryota"/>
</dbReference>
<dbReference type="PaxDb" id="2711-XP_006465313.1"/>
<dbReference type="Pfam" id="PF14144">
    <property type="entry name" value="DOG1"/>
    <property type="match status" value="1"/>
</dbReference>
<dbReference type="STRING" id="2711.A0A067E434"/>
<feature type="region of interest" description="Disordered" evidence="1">
    <location>
        <begin position="31"/>
        <end position="51"/>
    </location>
</feature>
<dbReference type="InterPro" id="IPR025422">
    <property type="entry name" value="TGA_domain"/>
</dbReference>
<protein>
    <recommendedName>
        <fullName evidence="2">DOG1 domain-containing protein</fullName>
    </recommendedName>
</protein>
<feature type="domain" description="DOG1" evidence="2">
    <location>
        <begin position="84"/>
        <end position="305"/>
    </location>
</feature>
<accession>A0A067E434</accession>
<dbReference type="GO" id="GO:0006351">
    <property type="term" value="P:DNA-templated transcription"/>
    <property type="evidence" value="ECO:0007669"/>
    <property type="project" value="InterPro"/>
</dbReference>
<evidence type="ECO:0000259" key="2">
    <source>
        <dbReference type="PROSITE" id="PS51806"/>
    </source>
</evidence>
<dbReference type="AlphaFoldDB" id="A0A067E434"/>
<proteinExistence type="predicted"/>
<evidence type="ECO:0000313" key="4">
    <source>
        <dbReference type="Proteomes" id="UP000027120"/>
    </source>
</evidence>
<keyword evidence="4" id="KW-1185">Reference proteome</keyword>
<dbReference type="SMR" id="A0A067E434"/>
<feature type="compositionally biased region" description="Basic and acidic residues" evidence="1">
    <location>
        <begin position="35"/>
        <end position="51"/>
    </location>
</feature>
<dbReference type="GO" id="GO:0043565">
    <property type="term" value="F:sequence-specific DNA binding"/>
    <property type="evidence" value="ECO:0007669"/>
    <property type="project" value="InterPro"/>
</dbReference>
<dbReference type="PANTHER" id="PTHR47209:SF4">
    <property type="entry name" value="SEED DORMANCY CONTROL PROTEIN"/>
    <property type="match status" value="1"/>
</dbReference>
<dbReference type="EMBL" id="KK785138">
    <property type="protein sequence ID" value="KDO48615.1"/>
    <property type="molecule type" value="Genomic_DNA"/>
</dbReference>
<evidence type="ECO:0000313" key="3">
    <source>
        <dbReference type="EMBL" id="KDO48615.1"/>
    </source>
</evidence>
<reference evidence="3 4" key="1">
    <citation type="submission" date="2014-04" db="EMBL/GenBank/DDBJ databases">
        <authorList>
            <consortium name="International Citrus Genome Consortium"/>
            <person name="Gmitter F."/>
            <person name="Chen C."/>
            <person name="Farmerie W."/>
            <person name="Harkins T."/>
            <person name="Desany B."/>
            <person name="Mohiuddin M."/>
            <person name="Kodira C."/>
            <person name="Borodovsky M."/>
            <person name="Lomsadze A."/>
            <person name="Burns P."/>
            <person name="Jenkins J."/>
            <person name="Prochnik S."/>
            <person name="Shu S."/>
            <person name="Chapman J."/>
            <person name="Pitluck S."/>
            <person name="Schmutz J."/>
            <person name="Rokhsar D."/>
        </authorList>
    </citation>
    <scope>NUCLEOTIDE SEQUENCE</scope>
</reference>
<dbReference type="PANTHER" id="PTHR47209">
    <property type="entry name" value="OS06G0639500 PROTEIN"/>
    <property type="match status" value="1"/>
</dbReference>
<gene>
    <name evidence="3" type="ORF">CISIN_1g020973mg</name>
</gene>